<dbReference type="Gramene" id="TraesCS4B02G326600.1">
    <property type="protein sequence ID" value="TraesCS4B02G326600.1"/>
    <property type="gene ID" value="TraesCS4B02G326600"/>
</dbReference>
<dbReference type="Gramene" id="TraesLDM4B03G02387820.1">
    <property type="protein sequence ID" value="TraesLDM4B03G02387820.1"/>
    <property type="gene ID" value="TraesLDM4B03G02387820"/>
</dbReference>
<evidence type="ECO:0000313" key="3">
    <source>
        <dbReference type="Proteomes" id="UP000019116"/>
    </source>
</evidence>
<dbReference type="Gramene" id="TraesRN4B0100876100.1">
    <property type="protein sequence ID" value="TraesRN4B0100876100.1"/>
    <property type="gene ID" value="TraesRN4B0100876100"/>
</dbReference>
<dbReference type="AlphaFoldDB" id="A0A3B6IUV1"/>
<evidence type="ECO:0000313" key="2">
    <source>
        <dbReference type="EnsemblPlants" id="TraesCS4B02G326600.1"/>
    </source>
</evidence>
<reference evidence="2" key="1">
    <citation type="submission" date="2018-08" db="EMBL/GenBank/DDBJ databases">
        <authorList>
            <person name="Rossello M."/>
        </authorList>
    </citation>
    <scope>NUCLEOTIDE SEQUENCE [LARGE SCALE GENOMIC DNA]</scope>
    <source>
        <strain evidence="2">cv. Chinese Spring</strain>
    </source>
</reference>
<feature type="chain" id="PRO_5043175732" evidence="1">
    <location>
        <begin position="25"/>
        <end position="79"/>
    </location>
</feature>
<evidence type="ECO:0000256" key="1">
    <source>
        <dbReference type="SAM" id="SignalP"/>
    </source>
</evidence>
<dbReference type="Gramene" id="TraesWEE_scaffold_005601_01G000300.1">
    <property type="protein sequence ID" value="TraesWEE_scaffold_005601_01G000300.1"/>
    <property type="gene ID" value="TraesWEE_scaffold_005601_01G000300"/>
</dbReference>
<dbReference type="OrthoDB" id="612953at2759"/>
<dbReference type="Gramene" id="TraesPARA_EIv1.0_1390880.1">
    <property type="protein sequence ID" value="TraesPARA_EIv1.0_1390880.1.CDS"/>
    <property type="gene ID" value="TraesPARA_EIv1.0_1390880"/>
</dbReference>
<dbReference type="Gramene" id="TraesJUL4B03G02405840.1">
    <property type="protein sequence ID" value="TraesJUL4B03G02405840.1"/>
    <property type="gene ID" value="TraesJUL4B03G02405840"/>
</dbReference>
<dbReference type="Gramene" id="TraesCS4B03G0845500.1">
    <property type="protein sequence ID" value="TraesCS4B03G0845500.1.CDS"/>
    <property type="gene ID" value="TraesCS4B03G0845500"/>
</dbReference>
<feature type="signal peptide" evidence="1">
    <location>
        <begin position="1"/>
        <end position="24"/>
    </location>
</feature>
<dbReference type="Gramene" id="TraesLAC4B03G02339920.1">
    <property type="protein sequence ID" value="TraesLAC4B03G02339920.1"/>
    <property type="gene ID" value="TraesLAC4B03G02339920"/>
</dbReference>
<dbReference type="Gramene" id="TraesCLE_scaffold_003786_01G000300.1">
    <property type="protein sequence ID" value="TraesCLE_scaffold_003786_01G000300.1"/>
    <property type="gene ID" value="TraesCLE_scaffold_003786_01G000300"/>
</dbReference>
<keyword evidence="3" id="KW-1185">Reference proteome</keyword>
<organism evidence="2">
    <name type="scientific">Triticum aestivum</name>
    <name type="common">Wheat</name>
    <dbReference type="NCBI Taxonomy" id="4565"/>
    <lineage>
        <taxon>Eukaryota</taxon>
        <taxon>Viridiplantae</taxon>
        <taxon>Streptophyta</taxon>
        <taxon>Embryophyta</taxon>
        <taxon>Tracheophyta</taxon>
        <taxon>Spermatophyta</taxon>
        <taxon>Magnoliopsida</taxon>
        <taxon>Liliopsida</taxon>
        <taxon>Poales</taxon>
        <taxon>Poaceae</taxon>
        <taxon>BOP clade</taxon>
        <taxon>Pooideae</taxon>
        <taxon>Triticodae</taxon>
        <taxon>Triticeae</taxon>
        <taxon>Triticinae</taxon>
        <taxon>Triticum</taxon>
    </lineage>
</organism>
<dbReference type="Gramene" id="TraesMAC4B03G02385650.1">
    <property type="protein sequence ID" value="TraesMAC4B03G02385650.1"/>
    <property type="gene ID" value="TraesMAC4B03G02385650"/>
</dbReference>
<reference evidence="2" key="2">
    <citation type="submission" date="2018-10" db="UniProtKB">
        <authorList>
            <consortium name="EnsemblPlants"/>
        </authorList>
    </citation>
    <scope>IDENTIFICATION</scope>
</reference>
<dbReference type="Gramene" id="TraesSTA4B03G02381350.1">
    <property type="protein sequence ID" value="TraesSTA4B03G02381350.1"/>
    <property type="gene ID" value="TraesSTA4B03G02381350"/>
</dbReference>
<name>A0A3B6IUV1_WHEAT</name>
<dbReference type="Gramene" id="TraesCAD_scaffold_007568_01G000400.1">
    <property type="protein sequence ID" value="TraesCAD_scaffold_007568_01G000400.1"/>
    <property type="gene ID" value="TraesCAD_scaffold_007568_01G000400"/>
</dbReference>
<dbReference type="EnsemblPlants" id="TraesCS4B02G326600.1">
    <property type="protein sequence ID" value="TraesCS4B02G326600.1"/>
    <property type="gene ID" value="TraesCS4B02G326600"/>
</dbReference>
<dbReference type="Gramene" id="TraesNOR4B03G02404640.1">
    <property type="protein sequence ID" value="TraesNOR4B03G02404640.1"/>
    <property type="gene ID" value="TraesNOR4B03G02404640"/>
</dbReference>
<dbReference type="Gramene" id="TraesROB_scaffold_003712_01G000400.1">
    <property type="protein sequence ID" value="TraesROB_scaffold_003712_01G000400.1"/>
    <property type="gene ID" value="TraesROB_scaffold_003712_01G000400"/>
</dbReference>
<dbReference type="Gramene" id="TraesJAG4B03G02384710.1">
    <property type="protein sequence ID" value="TraesJAG4B03G02384710.1"/>
    <property type="gene ID" value="TraesJAG4B03G02384710"/>
</dbReference>
<sequence>MDARHATLCFLLVLVLHGNPTAVAEDCRYRNDKLPLCQDVLCKTQCWLEGAVVNAEVKQSRCVGSGPGSTCYCLFCKKD</sequence>
<keyword evidence="1" id="KW-0732">Signal</keyword>
<protein>
    <submittedName>
        <fullName evidence="2">Uncharacterized protein</fullName>
    </submittedName>
</protein>
<proteinExistence type="predicted"/>
<dbReference type="PaxDb" id="4565-Traes_4BL_2332FA74A.1"/>
<dbReference type="Proteomes" id="UP000019116">
    <property type="component" value="Chromosome 4B"/>
</dbReference>
<dbReference type="Gramene" id="TraesARI4B03G02423840.1">
    <property type="protein sequence ID" value="TraesARI4B03G02423840.1"/>
    <property type="gene ID" value="TraesARI4B03G02423840"/>
</dbReference>
<dbReference type="OMA" id="KQSRCVG"/>
<dbReference type="Gramene" id="TraesSYM4B03G02413700.1">
    <property type="protein sequence ID" value="TraesSYM4B03G02413700.1"/>
    <property type="gene ID" value="TraesSYM4B03G02413700"/>
</dbReference>
<accession>A0A3B6IUV1</accession>